<comment type="catalytic activity">
    <reaction evidence="5">
        <text>[protein]-C-terminal S-[(2E,6E)-farnesyl]-L-cysteine + S-adenosyl-L-methionine = [protein]-C-terminal S-[(2E,6E)-farnesyl]-L-cysteine methyl ester + S-adenosyl-L-homocysteine</text>
        <dbReference type="Rhea" id="RHEA:21672"/>
        <dbReference type="Rhea" id="RHEA-COMP:12125"/>
        <dbReference type="Rhea" id="RHEA-COMP:12126"/>
        <dbReference type="ChEBI" id="CHEBI:57856"/>
        <dbReference type="ChEBI" id="CHEBI:59789"/>
        <dbReference type="ChEBI" id="CHEBI:90510"/>
        <dbReference type="ChEBI" id="CHEBI:90511"/>
        <dbReference type="EC" id="2.1.1.100"/>
    </reaction>
</comment>
<organism evidence="6 7">
    <name type="scientific">Paramarasmius palmivorus</name>
    <dbReference type="NCBI Taxonomy" id="297713"/>
    <lineage>
        <taxon>Eukaryota</taxon>
        <taxon>Fungi</taxon>
        <taxon>Dikarya</taxon>
        <taxon>Basidiomycota</taxon>
        <taxon>Agaricomycotina</taxon>
        <taxon>Agaricomycetes</taxon>
        <taxon>Agaricomycetidae</taxon>
        <taxon>Agaricales</taxon>
        <taxon>Marasmiineae</taxon>
        <taxon>Marasmiaceae</taxon>
        <taxon>Paramarasmius</taxon>
    </lineage>
</organism>
<evidence type="ECO:0000313" key="7">
    <source>
        <dbReference type="Proteomes" id="UP001383192"/>
    </source>
</evidence>
<dbReference type="Gene3D" id="1.20.120.1630">
    <property type="match status" value="1"/>
</dbReference>
<evidence type="ECO:0000256" key="1">
    <source>
        <dbReference type="ARBA" id="ARBA00004141"/>
    </source>
</evidence>
<dbReference type="AlphaFoldDB" id="A0AAW0C7Z1"/>
<keyword evidence="3 5" id="KW-1133">Transmembrane helix</keyword>
<dbReference type="InterPro" id="IPR007269">
    <property type="entry name" value="ICMT_MeTrfase"/>
</dbReference>
<reference evidence="6 7" key="1">
    <citation type="submission" date="2024-01" db="EMBL/GenBank/DDBJ databases">
        <title>A draft genome for a cacao thread blight-causing isolate of Paramarasmius palmivorus.</title>
        <authorList>
            <person name="Baruah I.K."/>
            <person name="Bukari Y."/>
            <person name="Amoako-Attah I."/>
            <person name="Meinhardt L.W."/>
            <person name="Bailey B.A."/>
            <person name="Cohen S.P."/>
        </authorList>
    </citation>
    <scope>NUCLEOTIDE SEQUENCE [LARGE SCALE GENOMIC DNA]</scope>
    <source>
        <strain evidence="6 7">GH-12</strain>
    </source>
</reference>
<feature type="transmembrane region" description="Helical" evidence="5">
    <location>
        <begin position="179"/>
        <end position="200"/>
    </location>
</feature>
<evidence type="ECO:0000256" key="3">
    <source>
        <dbReference type="ARBA" id="ARBA00022989"/>
    </source>
</evidence>
<keyword evidence="5" id="KW-0808">Transferase</keyword>
<feature type="transmembrane region" description="Helical" evidence="5">
    <location>
        <begin position="91"/>
        <end position="110"/>
    </location>
</feature>
<keyword evidence="5" id="KW-0949">S-adenosyl-L-methionine</keyword>
<evidence type="ECO:0000256" key="2">
    <source>
        <dbReference type="ARBA" id="ARBA00022692"/>
    </source>
</evidence>
<gene>
    <name evidence="6" type="ORF">VNI00_012313</name>
</gene>
<keyword evidence="5" id="KW-0489">Methyltransferase</keyword>
<feature type="transmembrane region" description="Helical" evidence="5">
    <location>
        <begin position="52"/>
        <end position="71"/>
    </location>
</feature>
<dbReference type="PANTHER" id="PTHR12714">
    <property type="entry name" value="PROTEIN-S ISOPRENYLCYSTEINE O-METHYLTRANSFERASE"/>
    <property type="match status" value="1"/>
</dbReference>
<dbReference type="GO" id="GO:0032259">
    <property type="term" value="P:methylation"/>
    <property type="evidence" value="ECO:0007669"/>
    <property type="project" value="UniProtKB-KW"/>
</dbReference>
<evidence type="ECO:0000256" key="5">
    <source>
        <dbReference type="RuleBase" id="RU362022"/>
    </source>
</evidence>
<dbReference type="EMBL" id="JAYKXP010000056">
    <property type="protein sequence ID" value="KAK7034671.1"/>
    <property type="molecule type" value="Genomic_DNA"/>
</dbReference>
<name>A0AAW0C7Z1_9AGAR</name>
<dbReference type="EC" id="2.1.1.100" evidence="5"/>
<feature type="transmembrane region" description="Helical" evidence="5">
    <location>
        <begin position="140"/>
        <end position="159"/>
    </location>
</feature>
<proteinExistence type="inferred from homology"/>
<protein>
    <recommendedName>
        <fullName evidence="5">Protein-S-isoprenylcysteine O-methyltransferase</fullName>
        <ecNumber evidence="5">2.1.1.100</ecNumber>
    </recommendedName>
</protein>
<comment type="subcellular location">
    <subcellularLocation>
        <location evidence="5">Endoplasmic reticulum membrane</location>
        <topology evidence="5">Multi-pass membrane protein</topology>
    </subcellularLocation>
    <subcellularLocation>
        <location evidence="1">Membrane</location>
        <topology evidence="1">Multi-pass membrane protein</topology>
    </subcellularLocation>
</comment>
<dbReference type="PANTHER" id="PTHR12714:SF9">
    <property type="entry name" value="PROTEIN-S-ISOPRENYLCYSTEINE O-METHYLTRANSFERASE"/>
    <property type="match status" value="1"/>
</dbReference>
<keyword evidence="2 5" id="KW-0812">Transmembrane</keyword>
<evidence type="ECO:0000256" key="4">
    <source>
        <dbReference type="ARBA" id="ARBA00023136"/>
    </source>
</evidence>
<dbReference type="Pfam" id="PF04140">
    <property type="entry name" value="ICMT"/>
    <property type="match status" value="1"/>
</dbReference>
<dbReference type="GO" id="GO:0005789">
    <property type="term" value="C:endoplasmic reticulum membrane"/>
    <property type="evidence" value="ECO:0007669"/>
    <property type="project" value="UniProtKB-SubCell"/>
</dbReference>
<comment type="caution">
    <text evidence="6">The sequence shown here is derived from an EMBL/GenBank/DDBJ whole genome shotgun (WGS) entry which is preliminary data.</text>
</comment>
<dbReference type="Proteomes" id="UP001383192">
    <property type="component" value="Unassembled WGS sequence"/>
</dbReference>
<accession>A0AAW0C7Z1</accession>
<evidence type="ECO:0000313" key="6">
    <source>
        <dbReference type="EMBL" id="KAK7034671.1"/>
    </source>
</evidence>
<dbReference type="GO" id="GO:0004671">
    <property type="term" value="F:protein C-terminal S-isoprenylcysteine carboxyl O-methyltransferase activity"/>
    <property type="evidence" value="ECO:0007669"/>
    <property type="project" value="UniProtKB-EC"/>
</dbReference>
<comment type="similarity">
    <text evidence="5">Belongs to the class VI-like SAM-binding methyltransferase superfamily. Isoprenylcysteine carboxyl methyltransferase family.</text>
</comment>
<keyword evidence="4 5" id="KW-0472">Membrane</keyword>
<sequence length="231" mass="26010">MSLARAFLTTSQAIAHHYAMTPPNPTKEDTRYHKEEWWVLQIAPFIFRMHSILLWICASFETITCLLALYSRPSSTLPSLACPTNADSLRATPLFLIGWLALVLGAYIRLDCFRALGHLFTFDLTIHNDHKLITSGFYGYVRHPAYTGSLLLVAGITFSQFTEGGWLTECGPLHAVSPVITAAISAAWWAWVLAVALSRVKAEDAEMKKQFGQEWEKYAVEVPWWFFPGIA</sequence>
<keyword evidence="7" id="KW-1185">Reference proteome</keyword>
<keyword evidence="5" id="KW-0256">Endoplasmic reticulum</keyword>